<dbReference type="Proteomes" id="UP000076964">
    <property type="component" value="Unassembled WGS sequence"/>
</dbReference>
<gene>
    <name evidence="1" type="ORF">TH606_01825</name>
</gene>
<dbReference type="AlphaFoldDB" id="A0A177E939"/>
<organism evidence="1 2">
    <name type="scientific">Thermodesulfatator autotrophicus</name>
    <dbReference type="NCBI Taxonomy" id="1795632"/>
    <lineage>
        <taxon>Bacteria</taxon>
        <taxon>Pseudomonadati</taxon>
        <taxon>Thermodesulfobacteriota</taxon>
        <taxon>Thermodesulfobacteria</taxon>
        <taxon>Thermodesulfobacteriales</taxon>
        <taxon>Thermodesulfatatoraceae</taxon>
        <taxon>Thermodesulfatator</taxon>
    </lineage>
</organism>
<sequence>MDLDRNGRREVYRLDGRYTLERGIMHFQGDVYQVVPDGSEVKINPRGGITEIRGLKMGEITRGKREAEDVFNVPTVKLSMLLVGAEGRMPIEGVREILNR</sequence>
<evidence type="ECO:0000313" key="2">
    <source>
        <dbReference type="Proteomes" id="UP000076964"/>
    </source>
</evidence>
<evidence type="ECO:0000313" key="1">
    <source>
        <dbReference type="EMBL" id="OAG28467.1"/>
    </source>
</evidence>
<comment type="caution">
    <text evidence="1">The sequence shown here is derived from an EMBL/GenBank/DDBJ whole genome shotgun (WGS) entry which is preliminary data.</text>
</comment>
<dbReference type="EMBL" id="LSFI01000005">
    <property type="protein sequence ID" value="OAG28467.1"/>
    <property type="molecule type" value="Genomic_DNA"/>
</dbReference>
<proteinExistence type="predicted"/>
<dbReference type="RefSeq" id="WP_068540987.1">
    <property type="nucleotide sequence ID" value="NZ_LSFI01000005.1"/>
</dbReference>
<name>A0A177E939_9BACT</name>
<reference evidence="1 2" key="1">
    <citation type="submission" date="2016-02" db="EMBL/GenBank/DDBJ databases">
        <title>Draft genome sequence of Thermodesulfatator sp. S606.</title>
        <authorList>
            <person name="Lai Q."/>
            <person name="Cao J."/>
            <person name="Dupont S."/>
            <person name="Shao Z."/>
            <person name="Jebbar M."/>
            <person name="Alain K."/>
        </authorList>
    </citation>
    <scope>NUCLEOTIDE SEQUENCE [LARGE SCALE GENOMIC DNA]</scope>
    <source>
        <strain evidence="1 2">S606</strain>
    </source>
</reference>
<protein>
    <submittedName>
        <fullName evidence="1">Uncharacterized protein</fullName>
    </submittedName>
</protein>
<keyword evidence="2" id="KW-1185">Reference proteome</keyword>
<accession>A0A177E939</accession>